<gene>
    <name evidence="2" type="ORF">B4109_1930</name>
</gene>
<dbReference type="EMBL" id="LQYV01000077">
    <property type="protein sequence ID" value="KYD25806.1"/>
    <property type="molecule type" value="Genomic_DNA"/>
</dbReference>
<dbReference type="InterPro" id="IPR051200">
    <property type="entry name" value="Host-pathogen_enzymatic-act"/>
</dbReference>
<reference evidence="2 3" key="1">
    <citation type="submission" date="2016-01" db="EMBL/GenBank/DDBJ databases">
        <title>Draft Genome Sequences of Seven Thermophilic Sporeformers Isolated from Foods.</title>
        <authorList>
            <person name="Berendsen E.M."/>
            <person name="Wells-Bennik M.H."/>
            <person name="Krawcyk A.O."/>
            <person name="De Jong A."/>
            <person name="Holsappel S."/>
            <person name="Eijlander R.T."/>
            <person name="Kuipers O.P."/>
        </authorList>
    </citation>
    <scope>NUCLEOTIDE SEQUENCE [LARGE SCALE GENOMIC DNA]</scope>
    <source>
        <strain evidence="2 3">B4109</strain>
    </source>
</reference>
<keyword evidence="1" id="KW-0732">Signal</keyword>
<dbReference type="Gene3D" id="2.130.10.10">
    <property type="entry name" value="YVTN repeat-like/Quinoprotein amine dehydrogenase"/>
    <property type="match status" value="1"/>
</dbReference>
<protein>
    <submittedName>
        <fullName evidence="2">Uncharacterized protein</fullName>
    </submittedName>
</protein>
<dbReference type="PANTHER" id="PTHR47197:SF3">
    <property type="entry name" value="DIHYDRO-HEME D1 DEHYDROGENASE"/>
    <property type="match status" value="1"/>
</dbReference>
<dbReference type="SUPFAM" id="SSF63825">
    <property type="entry name" value="YWTD domain"/>
    <property type="match status" value="1"/>
</dbReference>
<dbReference type="PATRIC" id="fig|1422.18.peg.141"/>
<feature type="chain" id="PRO_5007564739" evidence="1">
    <location>
        <begin position="31"/>
        <end position="603"/>
    </location>
</feature>
<evidence type="ECO:0000256" key="1">
    <source>
        <dbReference type="SAM" id="SignalP"/>
    </source>
</evidence>
<dbReference type="InterPro" id="IPR015943">
    <property type="entry name" value="WD40/YVTN_repeat-like_dom_sf"/>
</dbReference>
<accession>A0A150MMW0</accession>
<dbReference type="Proteomes" id="UP000075424">
    <property type="component" value="Unassembled WGS sequence"/>
</dbReference>
<evidence type="ECO:0000313" key="3">
    <source>
        <dbReference type="Proteomes" id="UP000075424"/>
    </source>
</evidence>
<dbReference type="AlphaFoldDB" id="A0A150MMW0"/>
<sequence length="603" mass="67586">MGTTFRKGFLFCLFLFICLFHVFPSAKAEAAGPRTQQLPGRVLDWVMDDQNGYIYALTEKGMLLFIEASTLSIKKQEPVSLRAYSALWRKYTQRSVTLLLRDGKLYVPSETSIDVFDVKTKRLIQRAPYNGLPFGLLGNKIVTFGKQYGRGKTTYEMYMWDLAAKRQTSRLIADPNFFSVFSEENTLFFDEKRGLAFIGRNVSIPDLAVLRLSDLKVVKRVSYQGPRGSAPIHPLIVDGSDVFFAGRRIDAGNINMVHDCYNGPVLDVQGAYVVTNKAVYDRYTSAKINALPFPTNYALMDAKYNLYLIKEGENRIYKYPLPADESYYVRSSHYAFTNVPISHLAYDSSTGWLYVLSAEDSKLFVIRASDMKMVKEIHPGPQPTDVKIDGGKVYVALSGATKMAIYDAKTMRFLGTVPLIAAPRSLAIGDGKIFFTDNSRTLTGSIAVYDMKTKKQWRIPKVFINPLIGYDEKQNVLYVGQEGTSDHNLYAVRLSDWHVSQLLSFPGGDDAFFMNGGEIFYGKARINPAQPGALVAAEFPEPLRAASRQYIITSRAIYNRATGTKIADLSSEALLATAGDDGMIFTYRKVATNHYLIKQKLSQ</sequence>
<proteinExistence type="predicted"/>
<dbReference type="PANTHER" id="PTHR47197">
    <property type="entry name" value="PROTEIN NIRF"/>
    <property type="match status" value="1"/>
</dbReference>
<name>A0A150MMW0_GEOSE</name>
<feature type="signal peptide" evidence="1">
    <location>
        <begin position="1"/>
        <end position="30"/>
    </location>
</feature>
<dbReference type="RefSeq" id="WP_053532713.1">
    <property type="nucleotide sequence ID" value="NZ_JARTFF010000091.1"/>
</dbReference>
<evidence type="ECO:0000313" key="2">
    <source>
        <dbReference type="EMBL" id="KYD25806.1"/>
    </source>
</evidence>
<organism evidence="2 3">
    <name type="scientific">Geobacillus stearothermophilus</name>
    <name type="common">Bacillus stearothermophilus</name>
    <dbReference type="NCBI Taxonomy" id="1422"/>
    <lineage>
        <taxon>Bacteria</taxon>
        <taxon>Bacillati</taxon>
        <taxon>Bacillota</taxon>
        <taxon>Bacilli</taxon>
        <taxon>Bacillales</taxon>
        <taxon>Anoxybacillaceae</taxon>
        <taxon>Geobacillus</taxon>
    </lineage>
</organism>
<comment type="caution">
    <text evidence="2">The sequence shown here is derived from an EMBL/GenBank/DDBJ whole genome shotgun (WGS) entry which is preliminary data.</text>
</comment>